<feature type="binding site" evidence="5">
    <location>
        <position position="198"/>
    </location>
    <ligand>
        <name>FMN</name>
        <dbReference type="ChEBI" id="CHEBI:58210"/>
    </ligand>
</feature>
<dbReference type="OrthoDB" id="9780392at2"/>
<evidence type="ECO:0000256" key="2">
    <source>
        <dbReference type="ARBA" id="ARBA00022630"/>
    </source>
</evidence>
<dbReference type="InterPro" id="IPR012349">
    <property type="entry name" value="Split_barrel_FMN-bd"/>
</dbReference>
<proteinExistence type="inferred from homology"/>
<organism evidence="8 9">
    <name type="scientific">Kibdelosporangium aridum</name>
    <dbReference type="NCBI Taxonomy" id="2030"/>
    <lineage>
        <taxon>Bacteria</taxon>
        <taxon>Bacillati</taxon>
        <taxon>Actinomycetota</taxon>
        <taxon>Actinomycetes</taxon>
        <taxon>Pseudonocardiales</taxon>
        <taxon>Pseudonocardiaceae</taxon>
        <taxon>Kibdelosporangium</taxon>
    </lineage>
</organism>
<evidence type="ECO:0000313" key="9">
    <source>
        <dbReference type="Proteomes" id="UP000192674"/>
    </source>
</evidence>
<dbReference type="PIRSF" id="PIRSF000190">
    <property type="entry name" value="Pyd_amn-ph_oxd"/>
    <property type="match status" value="1"/>
</dbReference>
<evidence type="ECO:0000313" key="8">
    <source>
        <dbReference type="EMBL" id="SMC74396.1"/>
    </source>
</evidence>
<dbReference type="GO" id="GO:0010181">
    <property type="term" value="F:FMN binding"/>
    <property type="evidence" value="ECO:0007669"/>
    <property type="project" value="InterPro"/>
</dbReference>
<dbReference type="PANTHER" id="PTHR10851">
    <property type="entry name" value="PYRIDOXINE-5-PHOSPHATE OXIDASE"/>
    <property type="match status" value="1"/>
</dbReference>
<dbReference type="InterPro" id="IPR000659">
    <property type="entry name" value="Pyridox_Oxase"/>
</dbReference>
<dbReference type="AlphaFoldDB" id="A0A1W2BNF2"/>
<feature type="domain" description="Pyridoxine 5'-phosphate oxidase dimerisation C-terminal" evidence="7">
    <location>
        <begin position="175"/>
        <end position="215"/>
    </location>
</feature>
<evidence type="ECO:0000256" key="5">
    <source>
        <dbReference type="PIRSR" id="PIRSR000190-2"/>
    </source>
</evidence>
<name>A0A1W2BNF2_KIBAR</name>
<dbReference type="GO" id="GO:0008615">
    <property type="term" value="P:pyridoxine biosynthetic process"/>
    <property type="evidence" value="ECO:0007669"/>
    <property type="project" value="InterPro"/>
</dbReference>
<dbReference type="Gene3D" id="2.30.110.10">
    <property type="entry name" value="Electron Transport, Fmn-binding Protein, Chain A"/>
    <property type="match status" value="1"/>
</dbReference>
<evidence type="ECO:0000256" key="4">
    <source>
        <dbReference type="ARBA" id="ARBA00023002"/>
    </source>
</evidence>
<evidence type="ECO:0000256" key="1">
    <source>
        <dbReference type="ARBA" id="ARBA00007301"/>
    </source>
</evidence>
<keyword evidence="9" id="KW-1185">Reference proteome</keyword>
<feature type="domain" description="Pyridoxamine 5'-phosphate oxidase N-terminal" evidence="6">
    <location>
        <begin position="43"/>
        <end position="152"/>
    </location>
</feature>
<keyword evidence="4" id="KW-0560">Oxidoreductase</keyword>
<keyword evidence="2" id="KW-0285">Flavoprotein</keyword>
<dbReference type="RefSeq" id="WP_033387197.1">
    <property type="nucleotide sequence ID" value="NZ_FWXV01000001.1"/>
</dbReference>
<dbReference type="PANTHER" id="PTHR10851:SF0">
    <property type="entry name" value="PYRIDOXINE-5'-PHOSPHATE OXIDASE"/>
    <property type="match status" value="1"/>
</dbReference>
<gene>
    <name evidence="8" type="ORF">SAMN05661093_01853</name>
</gene>
<evidence type="ECO:0000259" key="6">
    <source>
        <dbReference type="Pfam" id="PF01243"/>
    </source>
</evidence>
<dbReference type="NCBIfam" id="NF004231">
    <property type="entry name" value="PRK05679.1"/>
    <property type="match status" value="1"/>
</dbReference>
<comment type="similarity">
    <text evidence="1">Belongs to the pyridoxamine 5'-phosphate oxidase family.</text>
</comment>
<dbReference type="Pfam" id="PF10590">
    <property type="entry name" value="PNP_phzG_C"/>
    <property type="match status" value="1"/>
</dbReference>
<dbReference type="InterPro" id="IPR019576">
    <property type="entry name" value="Pyridoxamine_oxidase_dimer_C"/>
</dbReference>
<dbReference type="GO" id="GO:0004733">
    <property type="term" value="F:pyridoxamine phosphate oxidase activity"/>
    <property type="evidence" value="ECO:0007669"/>
    <property type="project" value="InterPro"/>
</dbReference>
<evidence type="ECO:0000256" key="3">
    <source>
        <dbReference type="ARBA" id="ARBA00022643"/>
    </source>
</evidence>
<feature type="binding site" evidence="5">
    <location>
        <position position="188"/>
    </location>
    <ligand>
        <name>FMN</name>
        <dbReference type="ChEBI" id="CHEBI:58210"/>
    </ligand>
</feature>
<dbReference type="SUPFAM" id="SSF50475">
    <property type="entry name" value="FMN-binding split barrel"/>
    <property type="match status" value="1"/>
</dbReference>
<dbReference type="EMBL" id="FWXV01000001">
    <property type="protein sequence ID" value="SMC74396.1"/>
    <property type="molecule type" value="Genomic_DNA"/>
</dbReference>
<evidence type="ECO:0000259" key="7">
    <source>
        <dbReference type="Pfam" id="PF10590"/>
    </source>
</evidence>
<dbReference type="InterPro" id="IPR011576">
    <property type="entry name" value="Pyridox_Oxase_N"/>
</dbReference>
<reference evidence="8 9" key="1">
    <citation type="submission" date="2017-04" db="EMBL/GenBank/DDBJ databases">
        <authorList>
            <person name="Afonso C.L."/>
            <person name="Miller P.J."/>
            <person name="Scott M.A."/>
            <person name="Spackman E."/>
            <person name="Goraichik I."/>
            <person name="Dimitrov K.M."/>
            <person name="Suarez D.L."/>
            <person name="Swayne D.E."/>
        </authorList>
    </citation>
    <scope>NUCLEOTIDE SEQUENCE [LARGE SCALE GENOMIC DNA]</scope>
    <source>
        <strain evidence="8 9">DSM 43828</strain>
    </source>
</reference>
<comment type="cofactor">
    <cofactor evidence="5">
        <name>FMN</name>
        <dbReference type="ChEBI" id="CHEBI:58210"/>
    </cofactor>
    <text evidence="5">Binds 1 FMN per subunit.</text>
</comment>
<sequence length="215" mass="23727">MSLVTNSIRSTLRGLPSLAAPLPAFDTSQAPANPAALFQSWLENAIDAGLREPHAMTLSTVDAHGRPDARTLILKDLTGAVWWFATHSLSPKGTQLTATPYAALTFYWPTLGRQIRVRGAVITASSADSARDFLERSESARTVAALGNQSKPLANAEERRTVLSRTEPPPECPEWTLYGVVGQEVEFWQGDPGRDHTRLRYTSTDDEWERTLLWP</sequence>
<feature type="binding site" evidence="5">
    <location>
        <position position="92"/>
    </location>
    <ligand>
        <name>FMN</name>
        <dbReference type="ChEBI" id="CHEBI:58210"/>
    </ligand>
</feature>
<keyword evidence="3 5" id="KW-0288">FMN</keyword>
<accession>A0A1W2BNF2</accession>
<dbReference type="Proteomes" id="UP000192674">
    <property type="component" value="Unassembled WGS sequence"/>
</dbReference>
<feature type="binding site" evidence="5">
    <location>
        <begin position="70"/>
        <end position="75"/>
    </location>
    <ligand>
        <name>FMN</name>
        <dbReference type="ChEBI" id="CHEBI:58210"/>
    </ligand>
</feature>
<dbReference type="Pfam" id="PF01243">
    <property type="entry name" value="PNPOx_N"/>
    <property type="match status" value="1"/>
</dbReference>
<feature type="binding site" evidence="5">
    <location>
        <begin position="149"/>
        <end position="150"/>
    </location>
    <ligand>
        <name>FMN</name>
        <dbReference type="ChEBI" id="CHEBI:58210"/>
    </ligand>
</feature>
<protein>
    <submittedName>
        <fullName evidence="8">Pyridoxamine 5'-phosphate oxidase</fullName>
    </submittedName>
</protein>
<feature type="binding site" evidence="5">
    <location>
        <position position="114"/>
    </location>
    <ligand>
        <name>FMN</name>
        <dbReference type="ChEBI" id="CHEBI:58210"/>
    </ligand>
</feature>